<keyword evidence="5" id="KW-0418">Kinase</keyword>
<dbReference type="Proteomes" id="UP000629098">
    <property type="component" value="Unassembled WGS sequence"/>
</dbReference>
<dbReference type="GO" id="GO:0004673">
    <property type="term" value="F:protein histidine kinase activity"/>
    <property type="evidence" value="ECO:0007669"/>
    <property type="project" value="UniProtKB-EC"/>
</dbReference>
<organism evidence="9 10">
    <name type="scientific">Iningainema tapete BLCC-T55</name>
    <dbReference type="NCBI Taxonomy" id="2748662"/>
    <lineage>
        <taxon>Bacteria</taxon>
        <taxon>Bacillati</taxon>
        <taxon>Cyanobacteriota</taxon>
        <taxon>Cyanophyceae</taxon>
        <taxon>Nostocales</taxon>
        <taxon>Scytonemataceae</taxon>
        <taxon>Iningainema tapete</taxon>
    </lineage>
</organism>
<keyword evidence="7" id="KW-0175">Coiled coil</keyword>
<dbReference type="EMBL" id="JACXAE010000080">
    <property type="protein sequence ID" value="MBD2775462.1"/>
    <property type="molecule type" value="Genomic_DNA"/>
</dbReference>
<comment type="caution">
    <text evidence="9">The sequence shown here is derived from an EMBL/GenBank/DDBJ whole genome shotgun (WGS) entry which is preliminary data.</text>
</comment>
<evidence type="ECO:0000313" key="9">
    <source>
        <dbReference type="EMBL" id="MBD2775462.1"/>
    </source>
</evidence>
<evidence type="ECO:0000259" key="8">
    <source>
        <dbReference type="PROSITE" id="PS50109"/>
    </source>
</evidence>
<evidence type="ECO:0000256" key="3">
    <source>
        <dbReference type="ARBA" id="ARBA00022553"/>
    </source>
</evidence>
<evidence type="ECO:0000256" key="6">
    <source>
        <dbReference type="ARBA" id="ARBA00023012"/>
    </source>
</evidence>
<evidence type="ECO:0000313" key="10">
    <source>
        <dbReference type="Proteomes" id="UP000629098"/>
    </source>
</evidence>
<keyword evidence="3" id="KW-0597">Phosphoprotein</keyword>
<name>A0A8J6XRW1_9CYAN</name>
<dbReference type="Gene3D" id="3.30.565.10">
    <property type="entry name" value="Histidine kinase-like ATPase, C-terminal domain"/>
    <property type="match status" value="1"/>
</dbReference>
<keyword evidence="6" id="KW-0902">Two-component regulatory system</keyword>
<accession>A0A8J6XRW1</accession>
<keyword evidence="4" id="KW-0808">Transferase</keyword>
<dbReference type="AlphaFoldDB" id="A0A8J6XRW1"/>
<evidence type="ECO:0000256" key="2">
    <source>
        <dbReference type="ARBA" id="ARBA00012438"/>
    </source>
</evidence>
<dbReference type="InterPro" id="IPR003594">
    <property type="entry name" value="HATPase_dom"/>
</dbReference>
<gene>
    <name evidence="9" type="ORF">ICL16_26235</name>
</gene>
<evidence type="ECO:0000256" key="7">
    <source>
        <dbReference type="SAM" id="Coils"/>
    </source>
</evidence>
<dbReference type="InterPro" id="IPR005467">
    <property type="entry name" value="His_kinase_dom"/>
</dbReference>
<dbReference type="InterPro" id="IPR051315">
    <property type="entry name" value="Bact_Chemotaxis_CheA"/>
</dbReference>
<dbReference type="InterPro" id="IPR036890">
    <property type="entry name" value="HATPase_C_sf"/>
</dbReference>
<dbReference type="PANTHER" id="PTHR43395">
    <property type="entry name" value="SENSOR HISTIDINE KINASE CHEA"/>
    <property type="match status" value="1"/>
</dbReference>
<dbReference type="SUPFAM" id="SSF55874">
    <property type="entry name" value="ATPase domain of HSP90 chaperone/DNA topoisomerase II/histidine kinase"/>
    <property type="match status" value="1"/>
</dbReference>
<sequence>MSSVYTDEGLIASINRLGDNQKLSNNISESSFKHSISPDTCLLTPDSSHQDLFSELNTQNHNYKMQIERLQKLIRNLSIRVKNMERENYELRLAYDKFTTKIATATYTQYQLEDNWTDNSDSSDYVEKDCYDELQILSQTVMKAVVKIQEITTDIQLSLEDTGKVNLLLNKTAQQLQKSFTQIRMRPLSDLVERFPLALSQMSVEYGKNVQLKIEGANTLIESNILEALDEPLMHLIINACQHGIEDQTIRRACGKPEQGLIEIKATHQGNRTLITVKDDGSGISPEKIRSRALAIGLEPKQLAQISDDELLSLIFESKLKVSEHTSTPFSRGISIVHSKLKQVQGDLKVDTIQGVGTTFTLSLPLIAP</sequence>
<feature type="domain" description="Histidine kinase" evidence="8">
    <location>
        <begin position="147"/>
        <end position="368"/>
    </location>
</feature>
<reference evidence="9" key="1">
    <citation type="submission" date="2020-09" db="EMBL/GenBank/DDBJ databases">
        <title>Iningainema tapete sp. nov. (Scytonemataceae, Cyanobacteria) from greenhouses in central Florida (USA) produces two types of nodularin with biosynthetic potential for microcystin-LR and anabaenopeptins.</title>
        <authorList>
            <person name="Berthold D.E."/>
            <person name="Lefler F.W."/>
            <person name="Huang I.-S."/>
            <person name="Abdulla H."/>
            <person name="Zimba P.V."/>
            <person name="Laughinghouse H.D. IV."/>
        </authorList>
    </citation>
    <scope>NUCLEOTIDE SEQUENCE</scope>
    <source>
        <strain evidence="9">BLCCT55</strain>
    </source>
</reference>
<evidence type="ECO:0000256" key="5">
    <source>
        <dbReference type="ARBA" id="ARBA00022777"/>
    </source>
</evidence>
<feature type="coiled-coil region" evidence="7">
    <location>
        <begin position="53"/>
        <end position="94"/>
    </location>
</feature>
<dbReference type="FunFam" id="3.30.565.10:FF:000016">
    <property type="entry name" value="Chemotaxis protein CheA, putative"/>
    <property type="match status" value="1"/>
</dbReference>
<evidence type="ECO:0000256" key="4">
    <source>
        <dbReference type="ARBA" id="ARBA00022679"/>
    </source>
</evidence>
<dbReference type="PRINTS" id="PR00344">
    <property type="entry name" value="BCTRLSENSOR"/>
</dbReference>
<keyword evidence="10" id="KW-1185">Reference proteome</keyword>
<protein>
    <recommendedName>
        <fullName evidence="2">histidine kinase</fullName>
        <ecNumber evidence="2">2.7.13.3</ecNumber>
    </recommendedName>
</protein>
<dbReference type="GO" id="GO:0000160">
    <property type="term" value="P:phosphorelay signal transduction system"/>
    <property type="evidence" value="ECO:0007669"/>
    <property type="project" value="UniProtKB-KW"/>
</dbReference>
<proteinExistence type="predicted"/>
<evidence type="ECO:0000256" key="1">
    <source>
        <dbReference type="ARBA" id="ARBA00000085"/>
    </source>
</evidence>
<dbReference type="EC" id="2.7.13.3" evidence="2"/>
<dbReference type="Pfam" id="PF02518">
    <property type="entry name" value="HATPase_c"/>
    <property type="match status" value="1"/>
</dbReference>
<comment type="catalytic activity">
    <reaction evidence="1">
        <text>ATP + protein L-histidine = ADP + protein N-phospho-L-histidine.</text>
        <dbReference type="EC" id="2.7.13.3"/>
    </reaction>
</comment>
<dbReference type="PROSITE" id="PS50109">
    <property type="entry name" value="HIS_KIN"/>
    <property type="match status" value="1"/>
</dbReference>
<dbReference type="SMART" id="SM00387">
    <property type="entry name" value="HATPase_c"/>
    <property type="match status" value="1"/>
</dbReference>
<dbReference type="PANTHER" id="PTHR43395:SF1">
    <property type="entry name" value="CHEMOTAXIS PROTEIN CHEA"/>
    <property type="match status" value="1"/>
</dbReference>
<dbReference type="InterPro" id="IPR004358">
    <property type="entry name" value="Sig_transdc_His_kin-like_C"/>
</dbReference>